<keyword evidence="2" id="KW-1185">Reference proteome</keyword>
<dbReference type="Proteomes" id="UP000607653">
    <property type="component" value="Unassembled WGS sequence"/>
</dbReference>
<dbReference type="AlphaFoldDB" id="A0A822Y2M5"/>
<reference evidence="1 2" key="1">
    <citation type="journal article" date="2020" name="Mol. Biol. Evol.">
        <title>Distinct Expression and Methylation Patterns for Genes with Different Fates following a Single Whole-Genome Duplication in Flowering Plants.</title>
        <authorList>
            <person name="Shi T."/>
            <person name="Rahmani R.S."/>
            <person name="Gugger P.F."/>
            <person name="Wang M."/>
            <person name="Li H."/>
            <person name="Zhang Y."/>
            <person name="Li Z."/>
            <person name="Wang Q."/>
            <person name="Van de Peer Y."/>
            <person name="Marchal K."/>
            <person name="Chen J."/>
        </authorList>
    </citation>
    <scope>NUCLEOTIDE SEQUENCE [LARGE SCALE GENOMIC DNA]</scope>
    <source>
        <tissue evidence="1">Leaf</tissue>
    </source>
</reference>
<sequence length="307" mass="34361">MSPSFHLLPEECVSNIMSLTSALEACRSSAASPVFRSAADSDYVWERFLPSDYKEIISRAVDPLGLDFASKKELYFRLCNDPILVDDGYMSFALDKWTGKKCYMIGARKLSIAWGDDPHYWRFPKVAELVHACWLKIRGKIQTRMLSPETTYVAKFVYKFAEEVFGFDYQPIDVSVELVGGGGGGGEGGGAGKVQTAYLNPSDQQNAQLGMLNNEGLFRRTLRLSTSISSPTPVRLPQEMLEGQHPQERGDGWLEVEMGEFYTGRGEDGEVKLSVMEVKSGHWKYGLIIQGIELKPKEKETKAIKYV</sequence>
<name>A0A822Y2M5_NELNU</name>
<dbReference type="InterPro" id="IPR025886">
    <property type="entry name" value="PP2-like"/>
</dbReference>
<gene>
    <name evidence="1" type="ORF">HUJ06_025351</name>
</gene>
<evidence type="ECO:0000313" key="1">
    <source>
        <dbReference type="EMBL" id="DAD23888.1"/>
    </source>
</evidence>
<accession>A0A822Y2M5</accession>
<dbReference type="PANTHER" id="PTHR32278:SF111">
    <property type="entry name" value="F-BOX PROTEIN PP2-B12-RELATED"/>
    <property type="match status" value="1"/>
</dbReference>
<dbReference type="Pfam" id="PF14299">
    <property type="entry name" value="PP2"/>
    <property type="match status" value="1"/>
</dbReference>
<dbReference type="InterPro" id="IPR036047">
    <property type="entry name" value="F-box-like_dom_sf"/>
</dbReference>
<dbReference type="EMBL" id="DUZY01000001">
    <property type="protein sequence ID" value="DAD23888.1"/>
    <property type="molecule type" value="Genomic_DNA"/>
</dbReference>
<evidence type="ECO:0000313" key="2">
    <source>
        <dbReference type="Proteomes" id="UP000607653"/>
    </source>
</evidence>
<dbReference type="PANTHER" id="PTHR32278">
    <property type="entry name" value="F-BOX DOMAIN-CONTAINING PROTEIN"/>
    <property type="match status" value="1"/>
</dbReference>
<proteinExistence type="predicted"/>
<protein>
    <recommendedName>
        <fullName evidence="3">F-box protein PP2-B12</fullName>
    </recommendedName>
</protein>
<comment type="caution">
    <text evidence="1">The sequence shown here is derived from an EMBL/GenBank/DDBJ whole genome shotgun (WGS) entry which is preliminary data.</text>
</comment>
<organism evidence="1 2">
    <name type="scientific">Nelumbo nucifera</name>
    <name type="common">Sacred lotus</name>
    <dbReference type="NCBI Taxonomy" id="4432"/>
    <lineage>
        <taxon>Eukaryota</taxon>
        <taxon>Viridiplantae</taxon>
        <taxon>Streptophyta</taxon>
        <taxon>Embryophyta</taxon>
        <taxon>Tracheophyta</taxon>
        <taxon>Spermatophyta</taxon>
        <taxon>Magnoliopsida</taxon>
        <taxon>Proteales</taxon>
        <taxon>Nelumbonaceae</taxon>
        <taxon>Nelumbo</taxon>
    </lineage>
</organism>
<evidence type="ECO:0008006" key="3">
    <source>
        <dbReference type="Google" id="ProtNLM"/>
    </source>
</evidence>
<dbReference type="CDD" id="cd22162">
    <property type="entry name" value="F-box_AtSKIP3-like"/>
    <property type="match status" value="1"/>
</dbReference>
<dbReference type="SUPFAM" id="SSF81383">
    <property type="entry name" value="F-box domain"/>
    <property type="match status" value="1"/>
</dbReference>